<evidence type="ECO:0000313" key="1">
    <source>
        <dbReference type="EMBL" id="KAJ8410928.1"/>
    </source>
</evidence>
<gene>
    <name evidence="1" type="ORF">AAFF_G00188850</name>
</gene>
<name>A0AAD7SYZ4_9TELE</name>
<evidence type="ECO:0000313" key="2">
    <source>
        <dbReference type="Proteomes" id="UP001221898"/>
    </source>
</evidence>
<dbReference type="AlphaFoldDB" id="A0AAD7SYZ4"/>
<proteinExistence type="predicted"/>
<accession>A0AAD7SYZ4</accession>
<dbReference type="Proteomes" id="UP001221898">
    <property type="component" value="Unassembled WGS sequence"/>
</dbReference>
<dbReference type="EMBL" id="JAINUG010000025">
    <property type="protein sequence ID" value="KAJ8410928.1"/>
    <property type="molecule type" value="Genomic_DNA"/>
</dbReference>
<sequence>MDSSGKYLDTLRMFLGQQASVEGPAGQCSALCEYGVSQDTPGRLACIIIPTGTNDLRAVLLHTAEAVSEDGSEEEYHRNTAVSGEITCGYATLPGVYLAYHLALGP</sequence>
<comment type="caution">
    <text evidence="1">The sequence shown here is derived from an EMBL/GenBank/DDBJ whole genome shotgun (WGS) entry which is preliminary data.</text>
</comment>
<keyword evidence="2" id="KW-1185">Reference proteome</keyword>
<organism evidence="1 2">
    <name type="scientific">Aldrovandia affinis</name>
    <dbReference type="NCBI Taxonomy" id="143900"/>
    <lineage>
        <taxon>Eukaryota</taxon>
        <taxon>Metazoa</taxon>
        <taxon>Chordata</taxon>
        <taxon>Craniata</taxon>
        <taxon>Vertebrata</taxon>
        <taxon>Euteleostomi</taxon>
        <taxon>Actinopterygii</taxon>
        <taxon>Neopterygii</taxon>
        <taxon>Teleostei</taxon>
        <taxon>Notacanthiformes</taxon>
        <taxon>Halosauridae</taxon>
        <taxon>Aldrovandia</taxon>
    </lineage>
</organism>
<reference evidence="1" key="1">
    <citation type="journal article" date="2023" name="Science">
        <title>Genome structures resolve the early diversification of teleost fishes.</title>
        <authorList>
            <person name="Parey E."/>
            <person name="Louis A."/>
            <person name="Montfort J."/>
            <person name="Bouchez O."/>
            <person name="Roques C."/>
            <person name="Iampietro C."/>
            <person name="Lluch J."/>
            <person name="Castinel A."/>
            <person name="Donnadieu C."/>
            <person name="Desvignes T."/>
            <person name="Floi Bucao C."/>
            <person name="Jouanno E."/>
            <person name="Wen M."/>
            <person name="Mejri S."/>
            <person name="Dirks R."/>
            <person name="Jansen H."/>
            <person name="Henkel C."/>
            <person name="Chen W.J."/>
            <person name="Zahm M."/>
            <person name="Cabau C."/>
            <person name="Klopp C."/>
            <person name="Thompson A.W."/>
            <person name="Robinson-Rechavi M."/>
            <person name="Braasch I."/>
            <person name="Lecointre G."/>
            <person name="Bobe J."/>
            <person name="Postlethwait J.H."/>
            <person name="Berthelot C."/>
            <person name="Roest Crollius H."/>
            <person name="Guiguen Y."/>
        </authorList>
    </citation>
    <scope>NUCLEOTIDE SEQUENCE</scope>
    <source>
        <strain evidence="1">NC1722</strain>
    </source>
</reference>
<protein>
    <submittedName>
        <fullName evidence="1">Uncharacterized protein</fullName>
    </submittedName>
</protein>